<proteinExistence type="predicted"/>
<dbReference type="EMBL" id="NITZ01000014">
    <property type="protein sequence ID" value="PHM47965.1"/>
    <property type="molecule type" value="Genomic_DNA"/>
</dbReference>
<dbReference type="AlphaFoldDB" id="A0A2D0JLY0"/>
<gene>
    <name evidence="2" type="ORF">Xmir_02804</name>
    <name evidence="1" type="ORF">Xmir_03379</name>
</gene>
<dbReference type="OrthoDB" id="6443301at2"/>
<dbReference type="RefSeq" id="WP_099114839.1">
    <property type="nucleotide sequence ID" value="NZ_CAWNQI010000045.1"/>
</dbReference>
<dbReference type="Pfam" id="PF12306">
    <property type="entry name" value="PixA"/>
    <property type="match status" value="1"/>
</dbReference>
<name>A0A2D0JLY0_9GAMM</name>
<comment type="caution">
    <text evidence="1">The sequence shown here is derived from an EMBL/GenBank/DDBJ whole genome shotgun (WGS) entry which is preliminary data.</text>
</comment>
<keyword evidence="3" id="KW-1185">Reference proteome</keyword>
<dbReference type="Proteomes" id="UP000221980">
    <property type="component" value="Unassembled WGS sequence"/>
</dbReference>
<protein>
    <submittedName>
        <fullName evidence="1">Methionine-rich PixA inclusion body protein</fullName>
    </submittedName>
</protein>
<evidence type="ECO:0000313" key="1">
    <source>
        <dbReference type="EMBL" id="PHM47323.1"/>
    </source>
</evidence>
<evidence type="ECO:0000313" key="2">
    <source>
        <dbReference type="EMBL" id="PHM47965.1"/>
    </source>
</evidence>
<dbReference type="InterPro" id="IPR038712">
    <property type="entry name" value="PixA-like_sf"/>
</dbReference>
<dbReference type="EMBL" id="NITZ01000020">
    <property type="protein sequence ID" value="PHM47323.1"/>
    <property type="molecule type" value="Genomic_DNA"/>
</dbReference>
<organism evidence="1 3">
    <name type="scientific">Xenorhabdus miraniensis</name>
    <dbReference type="NCBI Taxonomy" id="351674"/>
    <lineage>
        <taxon>Bacteria</taxon>
        <taxon>Pseudomonadati</taxon>
        <taxon>Pseudomonadota</taxon>
        <taxon>Gammaproteobacteria</taxon>
        <taxon>Enterobacterales</taxon>
        <taxon>Morganellaceae</taxon>
        <taxon>Xenorhabdus</taxon>
    </lineage>
</organism>
<dbReference type="InterPro" id="IPR021087">
    <property type="entry name" value="Uncharacterised_PixA/AidA"/>
</dbReference>
<sequence>MANVIDILVTVDAQSIMEDYGKISNNINAPTFLSNGNKYIHMLAKSKYVIQGQGGSDLQVKAKNGDTIRWRGVTLSKDSEYSAALLKLYPVFQTPTEASYFFVPPEVKPIHSYVPVLKSDNPVPNPNPLEVDLQEIFSYYWDITVKNMPPPGNAATEYYAFIVGIYDNGNFRGYVNWDPAIILDNR</sequence>
<evidence type="ECO:0000313" key="3">
    <source>
        <dbReference type="Proteomes" id="UP000221980"/>
    </source>
</evidence>
<accession>A0A2D0JLY0</accession>
<reference evidence="1 3" key="1">
    <citation type="journal article" date="2017" name="Nat. Microbiol.">
        <title>Natural product diversity associated with the nematode symbionts Photorhabdus and Xenorhabdus.</title>
        <authorList>
            <person name="Tobias N.J."/>
            <person name="Wolff H."/>
            <person name="Djahanschiri B."/>
            <person name="Grundmann F."/>
            <person name="Kronenwerth M."/>
            <person name="Shi Y.M."/>
            <person name="Simonyi S."/>
            <person name="Grun P."/>
            <person name="Shapiro-Ilan D."/>
            <person name="Pidot S.J."/>
            <person name="Stinear T.P."/>
            <person name="Ebersberger I."/>
            <person name="Bode H.B."/>
        </authorList>
    </citation>
    <scope>NUCLEOTIDE SEQUENCE [LARGE SCALE GENOMIC DNA]</scope>
    <source>
        <strain evidence="1 3">DSM 17902</strain>
    </source>
</reference>
<dbReference type="Gene3D" id="2.60.40.3910">
    <property type="entry name" value="Inclusion body protein"/>
    <property type="match status" value="1"/>
</dbReference>